<evidence type="ECO:0000313" key="4">
    <source>
        <dbReference type="Proteomes" id="UP000199800"/>
    </source>
</evidence>
<evidence type="ECO:0000313" key="3">
    <source>
        <dbReference type="EMBL" id="SES82801.1"/>
    </source>
</evidence>
<reference evidence="3 4" key="1">
    <citation type="submission" date="2016-10" db="EMBL/GenBank/DDBJ databases">
        <authorList>
            <person name="de Groot N.N."/>
        </authorList>
    </citation>
    <scope>NUCLEOTIDE SEQUENCE [LARGE SCALE GENOMIC DNA]</scope>
    <source>
        <strain evidence="3 4">DSM 1801</strain>
    </source>
</reference>
<dbReference type="GO" id="GO:0005975">
    <property type="term" value="P:carbohydrate metabolic process"/>
    <property type="evidence" value="ECO:0007669"/>
    <property type="project" value="UniProtKB-ARBA"/>
</dbReference>
<dbReference type="STRING" id="29364.SAMN04487772_1048"/>
<dbReference type="PANTHER" id="PTHR37842:SF2">
    <property type="entry name" value="GYLCOSYL HYDROLASE 115 C-TERMINAL DOMAIN-CONTAINING PROTEIN"/>
    <property type="match status" value="1"/>
</dbReference>
<protein>
    <submittedName>
        <fullName evidence="3">Glycosyl hydrolase family 115</fullName>
    </submittedName>
</protein>
<dbReference type="InterPro" id="IPR042301">
    <property type="entry name" value="GH115_sf"/>
</dbReference>
<dbReference type="EMBL" id="FOHN01000004">
    <property type="protein sequence ID" value="SES82801.1"/>
    <property type="molecule type" value="Genomic_DNA"/>
</dbReference>
<sequence length="952" mass="108747">MGKKEFELVKDGVCAPIIIETTECEGVRKIAEKSANDICLVTGITPEIVSENDEKSANMVLYTTVKNSKLVTELCKRGKLSAEQVAGKREVYGIQIIEQPWEGTEKLLVIYGSEKRGTIYGIFALSEYIGVSPLVFFGDAKPKYQEELVIDEDIQGISKEPSVKYRGFFINDEWPCFGNWTFDHFGGFTAKMYDKVFELLLRLKGNYLWPAMWTSSFALDGPGEENARLADMYGVIMGNSHHEPCLRASEEWDIYRGENTPYGNAWNYVANKEGLLNYWKDGLIRSSKYENIITMGMRGERDSIMEGTKTLQDNINVLKDIITEQLKLIEKYGDKKMPRLLAIYKEVERYFYGDGQTEGLRSWEGLEDMILMFCEDNYGNMRMLPDKEMQAHKGGFGMYYHFDYHGSPVSYEWVNSTPLSKIWEQMTECYEYGVREVWIVNVGDLKGNEFPLSYFMNLAYDFDTWGTACKESPKRFTEQWIALQFYGRLSKEEKSQLADLLTKGIWLANLRKPESLHSYVFHPAHYGETDRMLDMVSQLIEQLENLLKNLPEDCKDAYYSMIYYPLRSSMNLIQMQLYAGKNEHYAKQGKKIANEYAKLVTEAIAKDKALAKEFSFAFDGKWKGMELGKHIGFRKWNEDGCRYPLRMQVEPFDRPRLVVSRKDQEAVHVKNYGQPERIAVDDFLYPGTEWVDIEAANDGIGTIHCTVTGTDCRWLALNWTKQDIEQQEVLRISCNREALPETKETICLELSDGDTVVAIEVSGQKKQTAQLPEMTFYEKDGVVAILATHYAECKEKETGRWIELEDYGKSGCGMKAEPVTENFTLGKGPSAVYRAYVEQEGAYTLEVRSAPSNPLESGGKLQFGLRVNEEPLQAISSVSETYAGGAPENAEWSEGILAHMHKTDLEVILHEGVNEFEVFAMDAGFVLEELLVVRKDKNILPSYLGPEESWHV</sequence>
<dbReference type="Gene3D" id="3.20.20.520">
    <property type="entry name" value="Glycosyl hydrolase family 115"/>
    <property type="match status" value="1"/>
</dbReference>
<dbReference type="InterPro" id="IPR041437">
    <property type="entry name" value="GH115_C"/>
</dbReference>
<dbReference type="InterPro" id="IPR029018">
    <property type="entry name" value="Hex-like_dom2"/>
</dbReference>
<dbReference type="GO" id="GO:0016787">
    <property type="term" value="F:hydrolase activity"/>
    <property type="evidence" value="ECO:0007669"/>
    <property type="project" value="UniProtKB-KW"/>
</dbReference>
<dbReference type="OrthoDB" id="8727830at2"/>
<organism evidence="3 4">
    <name type="scientific">[Clostridium] polysaccharolyticum</name>
    <dbReference type="NCBI Taxonomy" id="29364"/>
    <lineage>
        <taxon>Bacteria</taxon>
        <taxon>Bacillati</taxon>
        <taxon>Bacillota</taxon>
        <taxon>Clostridia</taxon>
        <taxon>Lachnospirales</taxon>
        <taxon>Lachnospiraceae</taxon>
    </lineage>
</organism>
<dbReference type="InterPro" id="IPR031924">
    <property type="entry name" value="GH115"/>
</dbReference>
<dbReference type="Gene3D" id="3.30.379.10">
    <property type="entry name" value="Chitobiase/beta-hexosaminidase domain 2-like"/>
    <property type="match status" value="1"/>
</dbReference>
<dbReference type="PANTHER" id="PTHR37842">
    <property type="match status" value="1"/>
</dbReference>
<evidence type="ECO:0000256" key="1">
    <source>
        <dbReference type="ARBA" id="ARBA00022801"/>
    </source>
</evidence>
<feature type="domain" description="Gylcosyl hydrolase 115 C-terminal" evidence="2">
    <location>
        <begin position="775"/>
        <end position="948"/>
    </location>
</feature>
<evidence type="ECO:0000259" key="2">
    <source>
        <dbReference type="Pfam" id="PF17829"/>
    </source>
</evidence>
<dbReference type="Gene3D" id="1.20.58.2150">
    <property type="match status" value="1"/>
</dbReference>
<dbReference type="Pfam" id="PF15979">
    <property type="entry name" value="Glyco_hydro_115"/>
    <property type="match status" value="1"/>
</dbReference>
<dbReference type="Gene3D" id="2.60.120.1620">
    <property type="match status" value="1"/>
</dbReference>
<name>A0A1H9ZM37_9FIRM</name>
<dbReference type="AlphaFoldDB" id="A0A1H9ZM37"/>
<dbReference type="RefSeq" id="WP_092476472.1">
    <property type="nucleotide sequence ID" value="NZ_FOHN01000004.1"/>
</dbReference>
<dbReference type="SUPFAM" id="SSF55545">
    <property type="entry name" value="beta-N-acetylhexosaminidase-like domain"/>
    <property type="match status" value="1"/>
</dbReference>
<keyword evidence="4" id="KW-1185">Reference proteome</keyword>
<dbReference type="Pfam" id="PF17829">
    <property type="entry name" value="GH115_C"/>
    <property type="match status" value="1"/>
</dbReference>
<proteinExistence type="predicted"/>
<dbReference type="Proteomes" id="UP000199800">
    <property type="component" value="Unassembled WGS sequence"/>
</dbReference>
<keyword evidence="1 3" id="KW-0378">Hydrolase</keyword>
<gene>
    <name evidence="3" type="ORF">SAMN04487772_1048</name>
</gene>
<accession>A0A1H9ZM37</accession>